<name>A0ABP7DBW2_9MICC</name>
<dbReference type="SUPFAM" id="SSF161098">
    <property type="entry name" value="MetI-like"/>
    <property type="match status" value="1"/>
</dbReference>
<dbReference type="CDD" id="cd06261">
    <property type="entry name" value="TM_PBP2"/>
    <property type="match status" value="1"/>
</dbReference>
<evidence type="ECO:0000256" key="3">
    <source>
        <dbReference type="ARBA" id="ARBA00022475"/>
    </source>
</evidence>
<sequence length="322" mass="33357">MTTVHPSASPAAAGDGGRPAAVVPATRPSGTQGPGPAPVRKEGRPRIRSTKGRDIFVKVSMVWMVLLAAVIMLEPLLPIPDPAAVDYYAIAVAPGQSVAHPLGTDAIGRDILARLVTGGRVSLTVGLGAVAIAAMFGTVLGIIAAFFKGLTDRVVGSGVDIFLAFPPLVAIIALSVFMGPSLSTLVIALGLIFTPQVARVARSAALPYVSREFVTAARGMGSKEFRILWREVAPNAIVPVLSYAVVLVAMAIGAEGGMSFLGLGVPPPQSSWGTMMGEGRAVLAASPHVVLVPATTMFLTLISLNFLADYISRRFDIKEAAL</sequence>
<evidence type="ECO:0000256" key="5">
    <source>
        <dbReference type="ARBA" id="ARBA00022989"/>
    </source>
</evidence>
<feature type="transmembrane region" description="Helical" evidence="7">
    <location>
        <begin position="159"/>
        <end position="178"/>
    </location>
</feature>
<evidence type="ECO:0000256" key="7">
    <source>
        <dbReference type="RuleBase" id="RU363032"/>
    </source>
</evidence>
<gene>
    <name evidence="10" type="ORF">GCM10023081_43170</name>
</gene>
<dbReference type="Gene3D" id="1.10.3720.10">
    <property type="entry name" value="MetI-like"/>
    <property type="match status" value="1"/>
</dbReference>
<evidence type="ECO:0000259" key="9">
    <source>
        <dbReference type="PROSITE" id="PS50928"/>
    </source>
</evidence>
<dbReference type="Proteomes" id="UP001500752">
    <property type="component" value="Unassembled WGS sequence"/>
</dbReference>
<feature type="transmembrane region" description="Helical" evidence="7">
    <location>
        <begin position="55"/>
        <end position="73"/>
    </location>
</feature>
<reference evidence="11" key="1">
    <citation type="journal article" date="2019" name="Int. J. Syst. Evol. Microbiol.">
        <title>The Global Catalogue of Microorganisms (GCM) 10K type strain sequencing project: providing services to taxonomists for standard genome sequencing and annotation.</title>
        <authorList>
            <consortium name="The Broad Institute Genomics Platform"/>
            <consortium name="The Broad Institute Genome Sequencing Center for Infectious Disease"/>
            <person name="Wu L."/>
            <person name="Ma J."/>
        </authorList>
    </citation>
    <scope>NUCLEOTIDE SEQUENCE [LARGE SCALE GENOMIC DNA]</scope>
    <source>
        <strain evidence="11">JCM 30742</strain>
    </source>
</reference>
<dbReference type="PANTHER" id="PTHR43386:SF25">
    <property type="entry name" value="PEPTIDE ABC TRANSPORTER PERMEASE PROTEIN"/>
    <property type="match status" value="1"/>
</dbReference>
<feature type="transmembrane region" description="Helical" evidence="7">
    <location>
        <begin position="125"/>
        <end position="147"/>
    </location>
</feature>
<dbReference type="EMBL" id="BAABEO010000034">
    <property type="protein sequence ID" value="GAA3702118.1"/>
    <property type="molecule type" value="Genomic_DNA"/>
</dbReference>
<dbReference type="InterPro" id="IPR000515">
    <property type="entry name" value="MetI-like"/>
</dbReference>
<feature type="transmembrane region" description="Helical" evidence="7">
    <location>
        <begin position="236"/>
        <end position="261"/>
    </location>
</feature>
<dbReference type="InterPro" id="IPR050366">
    <property type="entry name" value="BP-dependent_transpt_permease"/>
</dbReference>
<keyword evidence="4 7" id="KW-0812">Transmembrane</keyword>
<evidence type="ECO:0000256" key="8">
    <source>
        <dbReference type="SAM" id="MobiDB-lite"/>
    </source>
</evidence>
<dbReference type="InterPro" id="IPR035906">
    <property type="entry name" value="MetI-like_sf"/>
</dbReference>
<feature type="compositionally biased region" description="Low complexity" evidence="8">
    <location>
        <begin position="1"/>
        <end position="25"/>
    </location>
</feature>
<accession>A0ABP7DBW2</accession>
<organism evidence="10 11">
    <name type="scientific">Arthrobacter ginkgonis</name>
    <dbReference type="NCBI Taxonomy" id="1630594"/>
    <lineage>
        <taxon>Bacteria</taxon>
        <taxon>Bacillati</taxon>
        <taxon>Actinomycetota</taxon>
        <taxon>Actinomycetes</taxon>
        <taxon>Micrococcales</taxon>
        <taxon>Micrococcaceae</taxon>
        <taxon>Arthrobacter</taxon>
    </lineage>
</organism>
<evidence type="ECO:0000256" key="4">
    <source>
        <dbReference type="ARBA" id="ARBA00022692"/>
    </source>
</evidence>
<evidence type="ECO:0000256" key="1">
    <source>
        <dbReference type="ARBA" id="ARBA00004651"/>
    </source>
</evidence>
<comment type="caution">
    <text evidence="10">The sequence shown here is derived from an EMBL/GenBank/DDBJ whole genome shotgun (WGS) entry which is preliminary data.</text>
</comment>
<dbReference type="Pfam" id="PF00528">
    <property type="entry name" value="BPD_transp_1"/>
    <property type="match status" value="1"/>
</dbReference>
<evidence type="ECO:0000313" key="10">
    <source>
        <dbReference type="EMBL" id="GAA3702118.1"/>
    </source>
</evidence>
<keyword evidence="11" id="KW-1185">Reference proteome</keyword>
<dbReference type="PROSITE" id="PS50928">
    <property type="entry name" value="ABC_TM1"/>
    <property type="match status" value="1"/>
</dbReference>
<comment type="subcellular location">
    <subcellularLocation>
        <location evidence="1 7">Cell membrane</location>
        <topology evidence="1 7">Multi-pass membrane protein</topology>
    </subcellularLocation>
</comment>
<feature type="region of interest" description="Disordered" evidence="8">
    <location>
        <begin position="1"/>
        <end position="45"/>
    </location>
</feature>
<evidence type="ECO:0000313" key="11">
    <source>
        <dbReference type="Proteomes" id="UP001500752"/>
    </source>
</evidence>
<protein>
    <submittedName>
        <fullName evidence="10">ABC transporter permease</fullName>
    </submittedName>
</protein>
<keyword evidence="2 7" id="KW-0813">Transport</keyword>
<feature type="transmembrane region" description="Helical" evidence="7">
    <location>
        <begin position="281"/>
        <end position="308"/>
    </location>
</feature>
<keyword evidence="6 7" id="KW-0472">Membrane</keyword>
<evidence type="ECO:0000256" key="6">
    <source>
        <dbReference type="ARBA" id="ARBA00023136"/>
    </source>
</evidence>
<dbReference type="RefSeq" id="WP_345154178.1">
    <property type="nucleotide sequence ID" value="NZ_BAABEO010000034.1"/>
</dbReference>
<dbReference type="PANTHER" id="PTHR43386">
    <property type="entry name" value="OLIGOPEPTIDE TRANSPORT SYSTEM PERMEASE PROTEIN APPC"/>
    <property type="match status" value="1"/>
</dbReference>
<proteinExistence type="inferred from homology"/>
<evidence type="ECO:0000256" key="2">
    <source>
        <dbReference type="ARBA" id="ARBA00022448"/>
    </source>
</evidence>
<keyword evidence="3" id="KW-1003">Cell membrane</keyword>
<comment type="similarity">
    <text evidence="7">Belongs to the binding-protein-dependent transport system permease family.</text>
</comment>
<feature type="domain" description="ABC transmembrane type-1" evidence="9">
    <location>
        <begin position="119"/>
        <end position="308"/>
    </location>
</feature>
<keyword evidence="5 7" id="KW-1133">Transmembrane helix</keyword>